<evidence type="ECO:0000313" key="2">
    <source>
        <dbReference type="Proteomes" id="UP000287651"/>
    </source>
</evidence>
<proteinExistence type="predicted"/>
<evidence type="ECO:0000313" key="1">
    <source>
        <dbReference type="EMBL" id="RRT37178.1"/>
    </source>
</evidence>
<gene>
    <name evidence="1" type="ORF">B296_00053586</name>
</gene>
<organism evidence="1 2">
    <name type="scientific">Ensete ventricosum</name>
    <name type="common">Abyssinian banana</name>
    <name type="synonym">Musa ensete</name>
    <dbReference type="NCBI Taxonomy" id="4639"/>
    <lineage>
        <taxon>Eukaryota</taxon>
        <taxon>Viridiplantae</taxon>
        <taxon>Streptophyta</taxon>
        <taxon>Embryophyta</taxon>
        <taxon>Tracheophyta</taxon>
        <taxon>Spermatophyta</taxon>
        <taxon>Magnoliopsida</taxon>
        <taxon>Liliopsida</taxon>
        <taxon>Zingiberales</taxon>
        <taxon>Musaceae</taxon>
        <taxon>Ensete</taxon>
    </lineage>
</organism>
<reference evidence="1 2" key="1">
    <citation type="journal article" date="2014" name="Agronomy (Basel)">
        <title>A Draft Genome Sequence for Ensete ventricosum, the Drought-Tolerant Tree Against Hunger.</title>
        <authorList>
            <person name="Harrison J."/>
            <person name="Moore K.A."/>
            <person name="Paszkiewicz K."/>
            <person name="Jones T."/>
            <person name="Grant M."/>
            <person name="Ambacheew D."/>
            <person name="Muzemil S."/>
            <person name="Studholme D.J."/>
        </authorList>
    </citation>
    <scope>NUCLEOTIDE SEQUENCE [LARGE SCALE GENOMIC DNA]</scope>
</reference>
<protein>
    <submittedName>
        <fullName evidence="1">Uncharacterized protein</fullName>
    </submittedName>
</protein>
<comment type="caution">
    <text evidence="1">The sequence shown here is derived from an EMBL/GenBank/DDBJ whole genome shotgun (WGS) entry which is preliminary data.</text>
</comment>
<dbReference type="Proteomes" id="UP000287651">
    <property type="component" value="Unassembled WGS sequence"/>
</dbReference>
<accession>A0A426XCI3</accession>
<dbReference type="EMBL" id="AMZH03022598">
    <property type="protein sequence ID" value="RRT37178.1"/>
    <property type="molecule type" value="Genomic_DNA"/>
</dbReference>
<sequence length="80" mass="8970">MPSHNSKKAIHDDDDAEFEKMKIEIEASQENALSLCTEKVLLAQQACELVTNLLFMTGVLEIISIVNPSLFLHGFVYEAF</sequence>
<dbReference type="AlphaFoldDB" id="A0A426XCI3"/>
<name>A0A426XCI3_ENSVE</name>